<accession>A0ABU9LNB4</accession>
<comment type="caution">
    <text evidence="2">The sequence shown here is derived from an EMBL/GenBank/DDBJ whole genome shotgun (WGS) entry which is preliminary data.</text>
</comment>
<evidence type="ECO:0000313" key="2">
    <source>
        <dbReference type="EMBL" id="MEL5989450.1"/>
    </source>
</evidence>
<proteinExistence type="predicted"/>
<keyword evidence="1" id="KW-0732">Signal</keyword>
<evidence type="ECO:0000313" key="3">
    <source>
        <dbReference type="Proteomes" id="UP001398420"/>
    </source>
</evidence>
<organism evidence="2 3">
    <name type="scientific">Kurthia gibsonii</name>
    <dbReference type="NCBI Taxonomy" id="33946"/>
    <lineage>
        <taxon>Bacteria</taxon>
        <taxon>Bacillati</taxon>
        <taxon>Bacillota</taxon>
        <taxon>Bacilli</taxon>
        <taxon>Bacillales</taxon>
        <taxon>Caryophanaceae</taxon>
        <taxon>Kurthia</taxon>
    </lineage>
</organism>
<protein>
    <submittedName>
        <fullName evidence="2">Uncharacterized protein</fullName>
    </submittedName>
</protein>
<reference evidence="2 3" key="1">
    <citation type="submission" date="2024-04" db="EMBL/GenBank/DDBJ databases">
        <authorList>
            <person name="Wu Y.S."/>
            <person name="Zhang L."/>
        </authorList>
    </citation>
    <scope>NUCLEOTIDE SEQUENCE [LARGE SCALE GENOMIC DNA]</scope>
    <source>
        <strain evidence="2 3">KG-01</strain>
    </source>
</reference>
<name>A0ABU9LNB4_9BACL</name>
<dbReference type="Proteomes" id="UP001398420">
    <property type="component" value="Unassembled WGS sequence"/>
</dbReference>
<gene>
    <name evidence="2" type="ORF">AAF454_13635</name>
</gene>
<dbReference type="EMBL" id="JBCEWA010000012">
    <property type="protein sequence ID" value="MEL5989450.1"/>
    <property type="molecule type" value="Genomic_DNA"/>
</dbReference>
<evidence type="ECO:0000256" key="1">
    <source>
        <dbReference type="SAM" id="SignalP"/>
    </source>
</evidence>
<feature type="signal peptide" evidence="1">
    <location>
        <begin position="1"/>
        <end position="21"/>
    </location>
</feature>
<sequence length="1583" mass="179703">MKKQLIAFGLASMLTVPTWLAAAQPMDVSAKKKVTVSKKTKAVISKIKALNSKKSNYVKNTLAAQTAYKKLSKADKKQVSNYKTLQKHMKAVQPMVNQVNSLKKEAAKLSSKNYKTQAAKVSIQYGKLKKSAKEYVPKSTVNKITYYDNLNSANVNMRKLTKLAATTDIFSLGAEKSGDILSFIVAYEKLSDNQKRILGGSQEEIDYLLQLKPIVQLAINYDTQYEKLVPTNSSYLKQAYDLHGKYKTDREQKVETSKGPRQVNQFTKNDNALTKLLDTIQVEITLKNNFEAAVNALPGQSDRYTLVQNAVNLYKNITATTYNGKRLKGKPIDIVDKKTLAEYKKYETIPSVVKDLREAESYNSTNSFAITNQARLITAGFDQETIDKIRNQGRIPYEKNITTLDIAIKNYEKLGADQKSIVDEVVTTQKNYANDSAAFKKGQAMTKAFNDGIAKNDLAAIMKQFDLYKKAAQENDRSIRYVSASDLLSVTPLTYKTQLDHVKNFETAAGQYATKADIQNLVKLYQTVEKDKPSALKMIDTKVAKDYTLAKSILEIDTLMAKSKPGYTTAKLNNILAATKLYGKLDAPKKSIVDSLGHNVDSFVEDEAAIKQAMTIDKKYLALKPSQKSYTKDAKSVFNSYLDANDTVKKYILNSTKISNLASTLKEPQDKVDLFERTINNVYEEVYSNDLVNKTTIANIKAVINTYENTIKPYAKYNNLVDSDVMKKYKKLTPIVDVYNQIFNLKATPTTELQRENILTAKKAFNKLDTFGKAVIQIEDKVQPKLRLLDDEKQIIEAKKIDGMYKLLNVNDTKYESKLYNVYKEYVKATDDVKNYVINKGILTAVPAKYDKAIKAAIVFEESVKSINRTSKIINVHQLKAIYDQNKKVAPEFVQFVDPAIMKKYDEYIQLLFIQDVAQNLYEYQRINGNWVKYDAWFYAFSQSTDNLKDVLNMRKALLYFKEFNPIQMSILNNSPNYTSYEGLKEDSNGNNIPIYDVNTGEIIGYKPELDYKDKFAPDEVIYNPIDWLNYTQVQNLLDAMKYEERYKTLNNSGKNNARDAIKLVRDFEKESLGVRGYFLYRPELKQLENTFAIPVANADAFEEAVKVYDPNTGNVTGLEPMRLAYNKLDSTALSIVSASLLKQYKDYMLSKDLYSQYQQINPTAKTMSNIENMDLFLTAYTKLPAGSKKIVRNSIADPTFFNRLLTDEKDIRAAHAVDKKYEKLDTQGDSYEVEALKLYKEYAKLTTNAQNNYSVYGKILADLHAKYGDSLGFGNKEDNAKATADEFTRLVTALNADSTYADVVKAAEFYDFLSVPQQYTGSSKKVIGLTFVDKPIVTKYKLYEGLITIKKQLDKVTYPKAAPAKYTVTEKEAIKTAIAAYKKLSKDPKNILEQDDSAFGPAAQPENEKRYLLLIEEDIKVAEAADANFLKVKKGDKTFVKNIIVAMKSYNVLTDLQKQFFTQTKLYTTYKKYDMATSIVGKVDTIPEAIKIIVDFEKAIQETQELHDDINQTPGTIDPKKYTEIRDKMVEANKAYNFINRDFNIEGQVIRPLSLADKVAVQRYKYFMAVYKVQEYLDNLKK</sequence>
<keyword evidence="3" id="KW-1185">Reference proteome</keyword>
<dbReference type="RefSeq" id="WP_087682320.1">
    <property type="nucleotide sequence ID" value="NZ_JBCEWA010000012.1"/>
</dbReference>
<feature type="chain" id="PRO_5045257244" evidence="1">
    <location>
        <begin position="22"/>
        <end position="1583"/>
    </location>
</feature>